<feature type="transmembrane region" description="Helical" evidence="5">
    <location>
        <begin position="444"/>
        <end position="464"/>
    </location>
</feature>
<feature type="domain" description="O-antigen ligase-related" evidence="6">
    <location>
        <begin position="206"/>
        <end position="373"/>
    </location>
</feature>
<feature type="transmembrane region" description="Helical" evidence="5">
    <location>
        <begin position="72"/>
        <end position="94"/>
    </location>
</feature>
<evidence type="ECO:0000256" key="1">
    <source>
        <dbReference type="ARBA" id="ARBA00004141"/>
    </source>
</evidence>
<gene>
    <name evidence="8" type="ORF">A2V91_03620</name>
</gene>
<dbReference type="GO" id="GO:0016020">
    <property type="term" value="C:membrane"/>
    <property type="evidence" value="ECO:0007669"/>
    <property type="project" value="UniProtKB-SubCell"/>
</dbReference>
<feature type="transmembrane region" description="Helical" evidence="5">
    <location>
        <begin position="12"/>
        <end position="32"/>
    </location>
</feature>
<evidence type="ECO:0000256" key="4">
    <source>
        <dbReference type="ARBA" id="ARBA00023136"/>
    </source>
</evidence>
<feature type="transmembrane region" description="Helical" evidence="5">
    <location>
        <begin position="129"/>
        <end position="150"/>
    </location>
</feature>
<organism evidence="8 9">
    <name type="scientific">Candidatus Muproteobacteria bacterium RBG_16_64_10</name>
    <dbReference type="NCBI Taxonomy" id="1817757"/>
    <lineage>
        <taxon>Bacteria</taxon>
        <taxon>Pseudomonadati</taxon>
        <taxon>Pseudomonadota</taxon>
        <taxon>Candidatus Muproteobacteria</taxon>
    </lineage>
</organism>
<feature type="transmembrane region" description="Helical" evidence="5">
    <location>
        <begin position="100"/>
        <end position="117"/>
    </location>
</feature>
<keyword evidence="2 5" id="KW-0812">Transmembrane</keyword>
<feature type="transmembrane region" description="Helical" evidence="5">
    <location>
        <begin position="252"/>
        <end position="273"/>
    </location>
</feature>
<dbReference type="AlphaFoldDB" id="A0A1F6T3M4"/>
<evidence type="ECO:0000256" key="3">
    <source>
        <dbReference type="ARBA" id="ARBA00022989"/>
    </source>
</evidence>
<feature type="transmembrane region" description="Helical" evidence="5">
    <location>
        <begin position="356"/>
        <end position="380"/>
    </location>
</feature>
<proteinExistence type="predicted"/>
<evidence type="ECO:0000259" key="7">
    <source>
        <dbReference type="Pfam" id="PF11846"/>
    </source>
</evidence>
<dbReference type="Proteomes" id="UP000179334">
    <property type="component" value="Unassembled WGS sequence"/>
</dbReference>
<protein>
    <submittedName>
        <fullName evidence="8">Uncharacterized protein</fullName>
    </submittedName>
</protein>
<feature type="transmembrane region" description="Helical" evidence="5">
    <location>
        <begin position="223"/>
        <end position="240"/>
    </location>
</feature>
<evidence type="ECO:0000256" key="5">
    <source>
        <dbReference type="SAM" id="Phobius"/>
    </source>
</evidence>
<keyword evidence="3 5" id="KW-1133">Transmembrane helix</keyword>
<dbReference type="PANTHER" id="PTHR37422:SF21">
    <property type="entry name" value="EXOQ-LIKE PROTEIN"/>
    <property type="match status" value="1"/>
</dbReference>
<dbReference type="InterPro" id="IPR007016">
    <property type="entry name" value="O-antigen_ligase-rel_domated"/>
</dbReference>
<evidence type="ECO:0000259" key="6">
    <source>
        <dbReference type="Pfam" id="PF04932"/>
    </source>
</evidence>
<feature type="transmembrane region" description="Helical" evidence="5">
    <location>
        <begin position="44"/>
        <end position="63"/>
    </location>
</feature>
<comment type="subcellular location">
    <subcellularLocation>
        <location evidence="1">Membrane</location>
        <topology evidence="1">Multi-pass membrane protein</topology>
    </subcellularLocation>
</comment>
<evidence type="ECO:0000313" key="8">
    <source>
        <dbReference type="EMBL" id="OGI39579.1"/>
    </source>
</evidence>
<evidence type="ECO:0000256" key="2">
    <source>
        <dbReference type="ARBA" id="ARBA00022692"/>
    </source>
</evidence>
<sequence length="607" mass="66946">MNDSSRPTHTRAASVSLLLVGLIAVIPFLLPYHRLPLPAFYSEWAAFALGIVACFPFLSRNFWLHLKIPHSAIWLFAIVVLIALQALFVGHVYVTQALLPGIYISWAVMLVILSAWIRARLGLDRAVTALAWMILLGGTLQTLTGLAQYLNVSGEFASMVEMKQGISIHGNINQRNHLATQITLASFALVYLHATDGVNRALMTVLLVLFALVLTVSSSRAAAIYIMAGFLLSLFSYRAAKTPVHYRLLQGAGLLLVLFLLIQFLLPFLNAWLKQLLSAMGFDVSGLETLTALQRGAAEDIDVRISEWHKAWLMFLKSPLWGIGVGHYGWYSFDYQAFPEFSAISKTVTFQHSHNLIMQVLAELGAAGLLLLVFMAFAWLRQMLPHWKNPSCWLILTLLIVLLLHSSVEYPLWYSYFLGLAALLLGLGSVSTQTIRFTPRLGQITAACALFLSGAILAITLRGFQDLSHVNMLVFTSTPQQAAATLHAISRNPLLTPWAEAAIAQHGAPAKNALDQQLAITARVMQYRPSPIAVNRQIIYLALAGKPVDAAVLMKKAFTVYPSDFSKFACHWQQAPAEEARLLWKEAEKLTGDAIKCQTTSEQAGPS</sequence>
<dbReference type="Pfam" id="PF11846">
    <property type="entry name" value="Wzy_C_2"/>
    <property type="match status" value="1"/>
</dbReference>
<reference evidence="8 9" key="1">
    <citation type="journal article" date="2016" name="Nat. Commun.">
        <title>Thousands of microbial genomes shed light on interconnected biogeochemical processes in an aquifer system.</title>
        <authorList>
            <person name="Anantharaman K."/>
            <person name="Brown C.T."/>
            <person name="Hug L.A."/>
            <person name="Sharon I."/>
            <person name="Castelle C.J."/>
            <person name="Probst A.J."/>
            <person name="Thomas B.C."/>
            <person name="Singh A."/>
            <person name="Wilkins M.J."/>
            <person name="Karaoz U."/>
            <person name="Brodie E.L."/>
            <person name="Williams K.H."/>
            <person name="Hubbard S.S."/>
            <person name="Banfield J.F."/>
        </authorList>
    </citation>
    <scope>NUCLEOTIDE SEQUENCE [LARGE SCALE GENOMIC DNA]</scope>
</reference>
<feature type="transmembrane region" description="Helical" evidence="5">
    <location>
        <begin position="392"/>
        <end position="408"/>
    </location>
</feature>
<comment type="caution">
    <text evidence="8">The sequence shown here is derived from an EMBL/GenBank/DDBJ whole genome shotgun (WGS) entry which is preliminary data.</text>
</comment>
<feature type="transmembrane region" description="Helical" evidence="5">
    <location>
        <begin position="414"/>
        <end position="432"/>
    </location>
</feature>
<dbReference type="InterPro" id="IPR051533">
    <property type="entry name" value="WaaL-like"/>
</dbReference>
<dbReference type="EMBL" id="MFSR01000045">
    <property type="protein sequence ID" value="OGI39579.1"/>
    <property type="molecule type" value="Genomic_DNA"/>
</dbReference>
<feature type="transmembrane region" description="Helical" evidence="5">
    <location>
        <begin position="201"/>
        <end position="217"/>
    </location>
</feature>
<accession>A0A1F6T3M4</accession>
<feature type="domain" description="Virulence factor membrane-bound polymerase C-terminal" evidence="7">
    <location>
        <begin position="393"/>
        <end position="570"/>
    </location>
</feature>
<name>A0A1F6T3M4_9PROT</name>
<dbReference type="InterPro" id="IPR021797">
    <property type="entry name" value="Wzy_C_2"/>
</dbReference>
<evidence type="ECO:0000313" key="9">
    <source>
        <dbReference type="Proteomes" id="UP000179334"/>
    </source>
</evidence>
<keyword evidence="4 5" id="KW-0472">Membrane</keyword>
<dbReference type="Pfam" id="PF04932">
    <property type="entry name" value="Wzy_C"/>
    <property type="match status" value="1"/>
</dbReference>
<dbReference type="PANTHER" id="PTHR37422">
    <property type="entry name" value="TEICHURONIC ACID BIOSYNTHESIS PROTEIN TUAE"/>
    <property type="match status" value="1"/>
</dbReference>